<sequence>MTRTEYLTQLELYLKKLPEADRIEAMDYFRELFDDAGVEGEEELIASLGTPKEAAHEVLSNLLDKKINEAPAQKNNRQILHIALLALLAAPIGIPLGIAILVTLFAILVAALTVILAFFAVSILGIIGGFLFLVESFTVLAQAKSAFILIFGSGLLAIGASSLVLLGISYVARFFGLLIVRLVQFVLKKGKRGNQHA</sequence>
<dbReference type="EMBL" id="VMWH01000061">
    <property type="protein sequence ID" value="TVW84538.1"/>
    <property type="molecule type" value="Genomic_DNA"/>
</dbReference>
<dbReference type="Proteomes" id="UP000040910">
    <property type="component" value="Unassembled WGS sequence"/>
</dbReference>
<reference evidence="15 16" key="2">
    <citation type="submission" date="2015-03" db="EMBL/GenBank/DDBJ databases">
        <authorList>
            <consortium name="Pathogen Informatics"/>
            <person name="Murphy D."/>
        </authorList>
    </citation>
    <scope>NUCLEOTIDE SEQUENCE [LARGE SCALE GENOMIC DNA]</scope>
    <source>
        <strain evidence="6 19">0310</strain>
        <strain evidence="7 18">SMRU1414</strain>
        <strain evidence="4">SMRU158</strain>
        <strain evidence="3">SMRU328</strain>
        <strain evidence="2">SMRU51</strain>
        <strain evidence="5 16">SMRU975</strain>
        <strain evidence="15 17">type strain: N</strain>
    </source>
</reference>
<dbReference type="Proteomes" id="UP000042512">
    <property type="component" value="Unassembled WGS sequence"/>
</dbReference>
<dbReference type="Proteomes" id="UP000310818">
    <property type="component" value="Unassembled WGS sequence"/>
</dbReference>
<dbReference type="EMBL" id="CABABW010000015">
    <property type="protein sequence ID" value="VRI37232.1"/>
    <property type="molecule type" value="Genomic_DNA"/>
</dbReference>
<feature type="transmembrane region" description="Helical" evidence="1">
    <location>
        <begin position="82"/>
        <end position="108"/>
    </location>
</feature>
<evidence type="ECO:0000313" key="7">
    <source>
        <dbReference type="EMBL" id="COA34590.1"/>
    </source>
</evidence>
<protein>
    <submittedName>
        <fullName evidence="10">DUF1700 domain-containing protein</fullName>
    </submittedName>
    <submittedName>
        <fullName evidence="2">Membrane protein</fullName>
    </submittedName>
</protein>
<evidence type="ECO:0000313" key="2">
    <source>
        <dbReference type="EMBL" id="CEX61761.1"/>
    </source>
</evidence>
<dbReference type="EMBL" id="CKLF01000019">
    <property type="protein sequence ID" value="CIV31483.1"/>
    <property type="molecule type" value="Genomic_DNA"/>
</dbReference>
<feature type="transmembrane region" description="Helical" evidence="1">
    <location>
        <begin position="146"/>
        <end position="164"/>
    </location>
</feature>
<dbReference type="EMBL" id="CAASRX010000013">
    <property type="protein sequence ID" value="VNH02754.1"/>
    <property type="molecule type" value="Genomic_DNA"/>
</dbReference>
<evidence type="ECO:0000313" key="17">
    <source>
        <dbReference type="Proteomes" id="UP000042745"/>
    </source>
</evidence>
<evidence type="ECO:0000313" key="14">
    <source>
        <dbReference type="EMBL" id="VRI37232.1"/>
    </source>
</evidence>
<dbReference type="EMBL" id="CMWB01000011">
    <property type="protein sequence ID" value="CKJ07450.1"/>
    <property type="molecule type" value="Genomic_DNA"/>
</dbReference>
<dbReference type="Proteomes" id="UP000048507">
    <property type="component" value="Unassembled WGS sequence"/>
</dbReference>
<evidence type="ECO:0000313" key="9">
    <source>
        <dbReference type="EMBL" id="MTV90516.1"/>
    </source>
</evidence>
<dbReference type="EMBL" id="CQVU01000020">
    <property type="protein sequence ID" value="COA34590.1"/>
    <property type="molecule type" value="Genomic_DNA"/>
</dbReference>
<evidence type="ECO:0000313" key="20">
    <source>
        <dbReference type="Proteomes" id="UP000046095"/>
    </source>
</evidence>
<dbReference type="EMBL" id="CKGU01000021">
    <property type="protein sequence ID" value="CIS64186.1"/>
    <property type="molecule type" value="Genomic_DNA"/>
</dbReference>
<evidence type="ECO:0000313" key="10">
    <source>
        <dbReference type="EMBL" id="TVW27735.1"/>
    </source>
</evidence>
<dbReference type="Proteomes" id="UP000315060">
    <property type="component" value="Unassembled WGS sequence"/>
</dbReference>
<dbReference type="EMBL" id="VMYC01000125">
    <property type="protein sequence ID" value="TVX69287.1"/>
    <property type="molecule type" value="Genomic_DNA"/>
</dbReference>
<evidence type="ECO:0000313" key="3">
    <source>
        <dbReference type="EMBL" id="CIS64186.1"/>
    </source>
</evidence>
<dbReference type="Proteomes" id="UP000304540">
    <property type="component" value="Unassembled WGS sequence"/>
</dbReference>
<dbReference type="Proteomes" id="UP000046095">
    <property type="component" value="Unassembled WGS sequence"/>
</dbReference>
<evidence type="ECO:0000313" key="4">
    <source>
        <dbReference type="EMBL" id="CIV31483.1"/>
    </source>
</evidence>
<dbReference type="Proteomes" id="UP000318940">
    <property type="component" value="Unassembled WGS sequence"/>
</dbReference>
<evidence type="ECO:0000313" key="15">
    <source>
        <dbReference type="Proteomes" id="UP000040910"/>
    </source>
</evidence>
<evidence type="ECO:0000313" key="19">
    <source>
        <dbReference type="Proteomes" id="UP000045541"/>
    </source>
</evidence>
<organism evidence="10 24">
    <name type="scientific">Streptococcus pneumoniae</name>
    <dbReference type="NCBI Taxonomy" id="1313"/>
    <lineage>
        <taxon>Bacteria</taxon>
        <taxon>Bacillati</taxon>
        <taxon>Bacillota</taxon>
        <taxon>Bacilli</taxon>
        <taxon>Lactobacillales</taxon>
        <taxon>Streptococcaceae</taxon>
        <taxon>Streptococcus</taxon>
    </lineage>
</organism>
<proteinExistence type="predicted"/>
<evidence type="ECO:0000313" key="23">
    <source>
        <dbReference type="Proteomes" id="UP000315060"/>
    </source>
</evidence>
<accession>A0A064BYM9</accession>
<evidence type="ECO:0000313" key="18">
    <source>
        <dbReference type="Proteomes" id="UP000042967"/>
    </source>
</evidence>
<dbReference type="Proteomes" id="UP000042745">
    <property type="component" value="Unassembled WGS sequence"/>
</dbReference>
<reference evidence="21 22" key="3">
    <citation type="submission" date="2019-04" db="EMBL/GenBank/DDBJ databases">
        <authorList>
            <consortium name="Pathogen Informatics"/>
        </authorList>
    </citation>
    <scope>NUCLEOTIDE SEQUENCE [LARGE SCALE GENOMIC DNA]</scope>
    <source>
        <strain evidence="13 22">GPSC211</strain>
        <strain evidence="14 21">GPSC232</strain>
    </source>
</reference>
<dbReference type="Proteomes" id="UP000476212">
    <property type="component" value="Unassembled WGS sequence"/>
</dbReference>
<dbReference type="EMBL" id="WNIB01000048">
    <property type="protein sequence ID" value="MTV90516.1"/>
    <property type="molecule type" value="Genomic_DNA"/>
</dbReference>
<evidence type="ECO:0000256" key="1">
    <source>
        <dbReference type="SAM" id="Phobius"/>
    </source>
</evidence>
<dbReference type="Proteomes" id="UP000045541">
    <property type="component" value="Unassembled WGS sequence"/>
</dbReference>
<evidence type="ECO:0000313" key="6">
    <source>
        <dbReference type="EMBL" id="CKJ07450.1"/>
    </source>
</evidence>
<evidence type="ECO:0000313" key="5">
    <source>
        <dbReference type="EMBL" id="CIY76280.1"/>
    </source>
</evidence>
<dbReference type="Proteomes" id="UP000042967">
    <property type="component" value="Unassembled WGS sequence"/>
</dbReference>
<evidence type="ECO:0000313" key="13">
    <source>
        <dbReference type="EMBL" id="VNH02754.1"/>
    </source>
</evidence>
<gene>
    <name evidence="12" type="ORF">AZJ28_07560</name>
    <name evidence="11" type="ORF">AZJ70_06085</name>
    <name evidence="10" type="ORF">AZK02_03565</name>
    <name evidence="2" type="ORF">ERS019209_00216</name>
    <name evidence="4" type="ORF">ERS019316_01368</name>
    <name evidence="3" type="ORF">ERS019486_01455</name>
    <name evidence="5" type="ORF">ERS020485_00803</name>
    <name evidence="7" type="ORF">ERS020924_01807</name>
    <name evidence="8" type="ORF">ERS021218_01761</name>
    <name evidence="6" type="ORF">ERS096071_00856</name>
    <name evidence="9" type="ORF">GM544_08535</name>
    <name evidence="13" type="ORF">SAMEA3353485_01305</name>
    <name evidence="14" type="ORF">SAMEA3381574_01586</name>
</gene>
<evidence type="ECO:0000313" key="24">
    <source>
        <dbReference type="Proteomes" id="UP000318940"/>
    </source>
</evidence>
<reference evidence="8 20" key="1">
    <citation type="submission" date="2015-03" db="EMBL/GenBank/DDBJ databases">
        <authorList>
            <person name="Murphy D."/>
        </authorList>
    </citation>
    <scope>NUCLEOTIDE SEQUENCE [LARGE SCALE GENOMIC DNA]</scope>
    <source>
        <strain evidence="8 20">SMRU1708</strain>
    </source>
</reference>
<dbReference type="PATRIC" id="fig|1313.5270.peg.1742"/>
<keyword evidence="1" id="KW-0812">Transmembrane</keyword>
<dbReference type="EMBL" id="VMVH01000036">
    <property type="protein sequence ID" value="TVW27735.1"/>
    <property type="molecule type" value="Genomic_DNA"/>
</dbReference>
<dbReference type="EMBL" id="CFFA01000001">
    <property type="protein sequence ID" value="CEX61761.1"/>
    <property type="molecule type" value="Genomic_DNA"/>
</dbReference>
<name>A0A064BYM9_STREE</name>
<reference evidence="23 24" key="4">
    <citation type="submission" date="2019-07" db="EMBL/GenBank/DDBJ databases">
        <authorList>
            <person name="Mohale T."/>
        </authorList>
    </citation>
    <scope>NUCLEOTIDE SEQUENCE [LARGE SCALE GENOMIC DNA]</scope>
    <source>
        <strain evidence="11 25">NTPn 126</strain>
        <strain evidence="10 24">NTPn 189</strain>
        <strain evidence="12 23">NTPn 59</strain>
    </source>
</reference>
<feature type="transmembrane region" description="Helical" evidence="1">
    <location>
        <begin position="114"/>
        <end position="134"/>
    </location>
</feature>
<reference evidence="9 26" key="5">
    <citation type="submission" date="2019-11" db="EMBL/GenBank/DDBJ databases">
        <title>Growth characteristics of pneumococcus vary with the chemical composition of the capsule and with environmental conditions.</title>
        <authorList>
            <person name="Tothpal A."/>
            <person name="Desobry K."/>
            <person name="Joshi S."/>
            <person name="Wyllie A.L."/>
            <person name="Weinberger D.M."/>
        </authorList>
    </citation>
    <scope>NUCLEOTIDE SEQUENCE [LARGE SCALE GENOMIC DNA]</scope>
    <source>
        <strain evidence="26">pnumococcus15C</strain>
        <strain evidence="9">Pnumococcus15C</strain>
    </source>
</reference>
<dbReference type="AlphaFoldDB" id="A0A064BYM9"/>
<evidence type="ECO:0000313" key="8">
    <source>
        <dbReference type="EMBL" id="COR82841.1"/>
    </source>
</evidence>
<keyword evidence="1" id="KW-1133">Transmembrane helix</keyword>
<keyword evidence="1" id="KW-0472">Membrane</keyword>
<evidence type="ECO:0000313" key="22">
    <source>
        <dbReference type="Proteomes" id="UP000310818"/>
    </source>
</evidence>
<evidence type="ECO:0000313" key="16">
    <source>
        <dbReference type="Proteomes" id="UP000042512"/>
    </source>
</evidence>
<evidence type="ECO:0000313" key="12">
    <source>
        <dbReference type="EMBL" id="TVX69287.1"/>
    </source>
</evidence>
<evidence type="ECO:0000313" key="25">
    <source>
        <dbReference type="Proteomes" id="UP000320896"/>
    </source>
</evidence>
<dbReference type="Proteomes" id="UP000320896">
    <property type="component" value="Unassembled WGS sequence"/>
</dbReference>
<evidence type="ECO:0000313" key="26">
    <source>
        <dbReference type="Proteomes" id="UP000476212"/>
    </source>
</evidence>
<evidence type="ECO:0000313" key="21">
    <source>
        <dbReference type="Proteomes" id="UP000304540"/>
    </source>
</evidence>
<dbReference type="EMBL" id="CKRE01000009">
    <property type="protein sequence ID" value="CIY76280.1"/>
    <property type="molecule type" value="Genomic_DNA"/>
</dbReference>
<evidence type="ECO:0000313" key="11">
    <source>
        <dbReference type="EMBL" id="TVW84538.1"/>
    </source>
</evidence>
<dbReference type="RefSeq" id="WP_000198691.1">
    <property type="nucleotide sequence ID" value="NZ_AP026915.1"/>
</dbReference>
<dbReference type="Pfam" id="PF22564">
    <property type="entry name" value="HAAS"/>
    <property type="match status" value="1"/>
</dbReference>
<dbReference type="EMBL" id="CRVC01000025">
    <property type="protein sequence ID" value="COR82841.1"/>
    <property type="molecule type" value="Genomic_DNA"/>
</dbReference>